<evidence type="ECO:0008006" key="4">
    <source>
        <dbReference type="Google" id="ProtNLM"/>
    </source>
</evidence>
<name>A0A517NI04_9BACT</name>
<dbReference type="Proteomes" id="UP000318538">
    <property type="component" value="Chromosome"/>
</dbReference>
<accession>A0A517NI04</accession>
<keyword evidence="3" id="KW-1185">Reference proteome</keyword>
<proteinExistence type="predicted"/>
<dbReference type="EMBL" id="CP036525">
    <property type="protein sequence ID" value="QDT06766.1"/>
    <property type="molecule type" value="Genomic_DNA"/>
</dbReference>
<evidence type="ECO:0000313" key="3">
    <source>
        <dbReference type="Proteomes" id="UP000318538"/>
    </source>
</evidence>
<organism evidence="2 3">
    <name type="scientific">Rubripirellula lacrimiformis</name>
    <dbReference type="NCBI Taxonomy" id="1930273"/>
    <lineage>
        <taxon>Bacteria</taxon>
        <taxon>Pseudomonadati</taxon>
        <taxon>Planctomycetota</taxon>
        <taxon>Planctomycetia</taxon>
        <taxon>Pirellulales</taxon>
        <taxon>Pirellulaceae</taxon>
        <taxon>Rubripirellula</taxon>
    </lineage>
</organism>
<sequence>MNHQCNGTANQSWRSSPAANRVGITLIEVLISLVLVSMVILVSLVSSANLYRHRSLSKSAVMASHLASQMLDEATAMAFRDSDAPLFGIEVDEAAANAGQSDRLAFDDVDDYHAYTSSPPVHRGGELIDGYSGWQVAFTVQPAQTTTAGVEAIVDPDSRLRLITVTCTAPSGDTSIETAVVSDSPTSVDAADSYEQFRRITLYLSDGRTLRTAAPLRNQPDQVP</sequence>
<dbReference type="KEGG" id="rlc:K227x_51820"/>
<evidence type="ECO:0000256" key="1">
    <source>
        <dbReference type="SAM" id="Phobius"/>
    </source>
</evidence>
<dbReference type="AlphaFoldDB" id="A0A517NI04"/>
<feature type="transmembrane region" description="Helical" evidence="1">
    <location>
        <begin position="22"/>
        <end position="45"/>
    </location>
</feature>
<keyword evidence="1" id="KW-0472">Membrane</keyword>
<protein>
    <recommendedName>
        <fullName evidence="4">Prepilin-type N-terminal cleavage/methylation domain-containing protein</fullName>
    </recommendedName>
</protein>
<reference evidence="2 3" key="1">
    <citation type="submission" date="2019-02" db="EMBL/GenBank/DDBJ databases">
        <title>Deep-cultivation of Planctomycetes and their phenomic and genomic characterization uncovers novel biology.</title>
        <authorList>
            <person name="Wiegand S."/>
            <person name="Jogler M."/>
            <person name="Boedeker C."/>
            <person name="Pinto D."/>
            <person name="Vollmers J."/>
            <person name="Rivas-Marin E."/>
            <person name="Kohn T."/>
            <person name="Peeters S.H."/>
            <person name="Heuer A."/>
            <person name="Rast P."/>
            <person name="Oberbeckmann S."/>
            <person name="Bunk B."/>
            <person name="Jeske O."/>
            <person name="Meyerdierks A."/>
            <person name="Storesund J.E."/>
            <person name="Kallscheuer N."/>
            <person name="Luecker S."/>
            <person name="Lage O.M."/>
            <person name="Pohl T."/>
            <person name="Merkel B.J."/>
            <person name="Hornburger P."/>
            <person name="Mueller R.-W."/>
            <person name="Bruemmer F."/>
            <person name="Labrenz M."/>
            <person name="Spormann A.M."/>
            <person name="Op den Camp H."/>
            <person name="Overmann J."/>
            <person name="Amann R."/>
            <person name="Jetten M.S.M."/>
            <person name="Mascher T."/>
            <person name="Medema M.H."/>
            <person name="Devos D.P."/>
            <person name="Kaster A.-K."/>
            <person name="Ovreas L."/>
            <person name="Rohde M."/>
            <person name="Galperin M.Y."/>
            <person name="Jogler C."/>
        </authorList>
    </citation>
    <scope>NUCLEOTIDE SEQUENCE [LARGE SCALE GENOMIC DNA]</scope>
    <source>
        <strain evidence="2 3">K22_7</strain>
    </source>
</reference>
<keyword evidence="1" id="KW-0812">Transmembrane</keyword>
<keyword evidence="1" id="KW-1133">Transmembrane helix</keyword>
<gene>
    <name evidence="2" type="ORF">K227x_51820</name>
</gene>
<dbReference type="OrthoDB" id="260065at2"/>
<dbReference type="RefSeq" id="WP_145173854.1">
    <property type="nucleotide sequence ID" value="NZ_CP036525.1"/>
</dbReference>
<evidence type="ECO:0000313" key="2">
    <source>
        <dbReference type="EMBL" id="QDT06766.1"/>
    </source>
</evidence>